<proteinExistence type="predicted"/>
<organism evidence="1 2">
    <name type="scientific">Streptococcus suis</name>
    <dbReference type="NCBI Taxonomy" id="1307"/>
    <lineage>
        <taxon>Bacteria</taxon>
        <taxon>Bacillati</taxon>
        <taxon>Bacillota</taxon>
        <taxon>Bacilli</taxon>
        <taxon>Lactobacillales</taxon>
        <taxon>Streptococcaceae</taxon>
        <taxon>Streptococcus</taxon>
    </lineage>
</organism>
<dbReference type="Proteomes" id="UP000069831">
    <property type="component" value="Unassembled WGS sequence"/>
</dbReference>
<accession>A0A0Z8JA25</accession>
<dbReference type="EMBL" id="FIIR01000001">
    <property type="protein sequence ID" value="CYV50138.1"/>
    <property type="molecule type" value="Genomic_DNA"/>
</dbReference>
<dbReference type="GO" id="GO:0016740">
    <property type="term" value="F:transferase activity"/>
    <property type="evidence" value="ECO:0007669"/>
    <property type="project" value="UniProtKB-KW"/>
</dbReference>
<dbReference type="RefSeq" id="WP_024415427.1">
    <property type="nucleotide sequence ID" value="NZ_CEEK01000107.1"/>
</dbReference>
<evidence type="ECO:0000313" key="1">
    <source>
        <dbReference type="EMBL" id="CYV50138.1"/>
    </source>
</evidence>
<protein>
    <submittedName>
        <fullName evidence="1">Ethanolamine utilization cobalamin adenosyltransferase</fullName>
    </submittedName>
</protein>
<dbReference type="AlphaFoldDB" id="A0A0Z8JA25"/>
<name>A0A0Z8JA25_STRSU</name>
<evidence type="ECO:0000313" key="2">
    <source>
        <dbReference type="Proteomes" id="UP000069831"/>
    </source>
</evidence>
<reference evidence="1 2" key="1">
    <citation type="submission" date="2016-02" db="EMBL/GenBank/DDBJ databases">
        <authorList>
            <consortium name="Pathogen Informatics"/>
        </authorList>
    </citation>
    <scope>NUCLEOTIDE SEQUENCE [LARGE SCALE GENOMIC DNA]</scope>
    <source>
        <strain evidence="1 2">LSS95</strain>
    </source>
</reference>
<keyword evidence="1" id="KW-0808">Transferase</keyword>
<gene>
    <name evidence="1" type="ORF">ERS132457_00077</name>
</gene>
<sequence length="204" mass="23710">MKYLTEDDLRLIYRDNPFETFTIQNQTRLTPGAKTFLMDRKVKIIDEGEKKSNRQTSTINDSKVNDVSLSESNDWLLLRSELLQVAFEVMNLDFSISEELCALEQSMSSKSSTKPIQFRWKDQQKMNKSDMVEYLSRVRLLLKTRKGKIASYLFPLYFKFQAFSEKLGEKPPIVLQDAVNYLAGIIIDCINRCEEVGDDLKKII</sequence>